<proteinExistence type="predicted"/>
<evidence type="ECO:0000313" key="1">
    <source>
        <dbReference type="EMBL" id="CAA2633013.1"/>
    </source>
</evidence>
<name>A0A7I8JPN9_SPIIN</name>
<evidence type="ECO:0000313" key="2">
    <source>
        <dbReference type="Proteomes" id="UP001189122"/>
    </source>
</evidence>
<gene>
    <name evidence="1" type="ORF">SI7747_16018558</name>
</gene>
<dbReference type="EMBL" id="CACRZD030000016">
    <property type="protein sequence ID" value="CAA6672147.1"/>
    <property type="molecule type" value="Genomic_DNA"/>
</dbReference>
<reference evidence="1 2" key="1">
    <citation type="submission" date="2019-12" db="EMBL/GenBank/DDBJ databases">
        <authorList>
            <person name="Scholz U."/>
            <person name="Mascher M."/>
            <person name="Fiebig A."/>
        </authorList>
    </citation>
    <scope>NUCLEOTIDE SEQUENCE</scope>
</reference>
<dbReference type="Proteomes" id="UP001189122">
    <property type="component" value="Unassembled WGS sequence"/>
</dbReference>
<protein>
    <submittedName>
        <fullName evidence="1">Uncharacterized protein</fullName>
    </submittedName>
</protein>
<sequence length="179" mass="20644">MIFKRRMSTMFEMTDLGLLSSCLGIQVVQHEGENILSQKLRFNQKEGTDLDSTLYRSLIGSLKYLTHMRPDLLFSVSFLNRYMENPISEHLKCAKRLLRYIKGTLDFGLRYKQGKNFDVKGYCDSDDSGDFEEWKSTSGFIFFLSENAVMWVSQKQRIVALSSCETKYVSLTLVASQVI</sequence>
<dbReference type="AlphaFoldDB" id="A0A7I8JPN9"/>
<dbReference type="CDD" id="cd09272">
    <property type="entry name" value="RNase_HI_RT_Ty1"/>
    <property type="match status" value="1"/>
</dbReference>
<dbReference type="PANTHER" id="PTHR11439">
    <property type="entry name" value="GAG-POL-RELATED RETROTRANSPOSON"/>
    <property type="match status" value="1"/>
</dbReference>
<dbReference type="EMBL" id="LR743603">
    <property type="protein sequence ID" value="CAA2633013.1"/>
    <property type="molecule type" value="Genomic_DNA"/>
</dbReference>
<keyword evidence="2" id="KW-1185">Reference proteome</keyword>
<organism evidence="1">
    <name type="scientific">Spirodela intermedia</name>
    <name type="common">Intermediate duckweed</name>
    <dbReference type="NCBI Taxonomy" id="51605"/>
    <lineage>
        <taxon>Eukaryota</taxon>
        <taxon>Viridiplantae</taxon>
        <taxon>Streptophyta</taxon>
        <taxon>Embryophyta</taxon>
        <taxon>Tracheophyta</taxon>
        <taxon>Spermatophyta</taxon>
        <taxon>Magnoliopsida</taxon>
        <taxon>Liliopsida</taxon>
        <taxon>Araceae</taxon>
        <taxon>Lemnoideae</taxon>
        <taxon>Spirodela</taxon>
    </lineage>
</organism>
<dbReference type="PANTHER" id="PTHR11439:SF515">
    <property type="entry name" value="GAG-POL POLYPROTEIN"/>
    <property type="match status" value="1"/>
</dbReference>
<accession>A0A7I8JPN9</accession>